<feature type="region of interest" description="Disordered" evidence="1">
    <location>
        <begin position="195"/>
        <end position="215"/>
    </location>
</feature>
<reference evidence="4" key="1">
    <citation type="submission" date="2021-03" db="EMBL/GenBank/DDBJ databases">
        <authorList>
            <person name="Bekaert M."/>
        </authorList>
    </citation>
    <scope>NUCLEOTIDE SEQUENCE</scope>
</reference>
<dbReference type="EMBL" id="CAJPWZ010000098">
    <property type="protein sequence ID" value="CAG2185692.1"/>
    <property type="molecule type" value="Genomic_DNA"/>
</dbReference>
<feature type="chain" id="PRO_5035809909" evidence="3">
    <location>
        <begin position="27"/>
        <end position="215"/>
    </location>
</feature>
<comment type="caution">
    <text evidence="4">The sequence shown here is derived from an EMBL/GenBank/DDBJ whole genome shotgun (WGS) entry which is preliminary data.</text>
</comment>
<keyword evidence="2" id="KW-1133">Transmembrane helix</keyword>
<gene>
    <name evidence="4" type="ORF">MEDL_1336</name>
</gene>
<feature type="transmembrane region" description="Helical" evidence="2">
    <location>
        <begin position="167"/>
        <end position="189"/>
    </location>
</feature>
<keyword evidence="2" id="KW-0812">Transmembrane</keyword>
<dbReference type="AlphaFoldDB" id="A0A8S3PQV1"/>
<dbReference type="Proteomes" id="UP000683360">
    <property type="component" value="Unassembled WGS sequence"/>
</dbReference>
<keyword evidence="5" id="KW-1185">Reference proteome</keyword>
<dbReference type="OrthoDB" id="6158269at2759"/>
<evidence type="ECO:0000256" key="1">
    <source>
        <dbReference type="SAM" id="MobiDB-lite"/>
    </source>
</evidence>
<proteinExistence type="predicted"/>
<evidence type="ECO:0000313" key="4">
    <source>
        <dbReference type="EMBL" id="CAG2185692.1"/>
    </source>
</evidence>
<evidence type="ECO:0000313" key="5">
    <source>
        <dbReference type="Proteomes" id="UP000683360"/>
    </source>
</evidence>
<feature type="signal peptide" evidence="3">
    <location>
        <begin position="1"/>
        <end position="26"/>
    </location>
</feature>
<keyword evidence="3" id="KW-0732">Signal</keyword>
<accession>A0A8S3PQV1</accession>
<evidence type="ECO:0000256" key="2">
    <source>
        <dbReference type="SAM" id="Phobius"/>
    </source>
</evidence>
<sequence length="215" mass="24305">MYIYHEFVSLLTVSVFFVLLLVFVEGNEIEESSSNHRCNKVKRTEKIAQMYESGPCVQAYKARCGWFSLDLCTFYKKEICDKNSNRTQYYYSTVSVCCDDYIEAPNGTCISVKSADPIWVLDKENKTDVVYVNIEDIPTTTHANRQAQKGQQIVHSKDEESVLSKGAIAGAGCAVVFLIIVIAFTVIGIRKRRLRRPKKKPESDNEGETMLTSST</sequence>
<keyword evidence="2" id="KW-0472">Membrane</keyword>
<organism evidence="4 5">
    <name type="scientific">Mytilus edulis</name>
    <name type="common">Blue mussel</name>
    <dbReference type="NCBI Taxonomy" id="6550"/>
    <lineage>
        <taxon>Eukaryota</taxon>
        <taxon>Metazoa</taxon>
        <taxon>Spiralia</taxon>
        <taxon>Lophotrochozoa</taxon>
        <taxon>Mollusca</taxon>
        <taxon>Bivalvia</taxon>
        <taxon>Autobranchia</taxon>
        <taxon>Pteriomorphia</taxon>
        <taxon>Mytilida</taxon>
        <taxon>Mytiloidea</taxon>
        <taxon>Mytilidae</taxon>
        <taxon>Mytilinae</taxon>
        <taxon>Mytilus</taxon>
    </lineage>
</organism>
<evidence type="ECO:0000256" key="3">
    <source>
        <dbReference type="SAM" id="SignalP"/>
    </source>
</evidence>
<name>A0A8S3PQV1_MYTED</name>
<protein>
    <submittedName>
        <fullName evidence="4">Uncharacterized protein</fullName>
    </submittedName>
</protein>